<feature type="region of interest" description="Disordered" evidence="1">
    <location>
        <begin position="150"/>
        <end position="211"/>
    </location>
</feature>
<sequence>MEDERARSSVIFISEDQVERGLLLAKRGQQQLKPVSEKKTLYYFTVSHNNHYSVCEILVSPIKVDDYKNVFFRPVQRYTKCCDLASEDELKRLRQIIYDVYVRPVQWSFGNDGNKAVPLSNPPTDCDCEGHVQVGRRYLQETATIIAPATRDETDSRWLSQNPSQSSDATTETDLTDTDSTRLRRNKKRGPDNSLASTISKKSCPDMKPGSEYRFNPATVITKLLRSLEDMKKAASHQKKATSTVLNWHVDGSTGLPLLITNQEREEFANKLYKLGRDLRGSHATVMWANKHYFYNMRFLLRIKGKVKGGKNDDRASKSAVLINRIARNLSDSSKGCRCGTVVYNLFADRNNHLTRMRAGDDQRHHAADKIAQSLREKLPALSGWAYIFHPPAVIAALWNEDYETLCKQLGADNLALENPAVVKLQYSVEPELYTYAVHLEHRCPLQHGGPDGGKIDFGNLAHGKLFSPHTHPHQHIGCNTSIAGRQTQQGFDGINGTVSVSGGPRAEGSSGGSSCRSSSNGCPSAISPVAGSQEIDAALGIFRHAGNDTPATHAGERNHSDDFPDIEGQGINAFDVGIFNEIDGLQRNATDNFPDIEGLGITAFDVGIFDEIDGLERNATNNFPDIEGLGITYPI</sequence>
<organism evidence="2 3">
    <name type="scientific">Metarhizium anisopliae BRIP 53293</name>
    <dbReference type="NCBI Taxonomy" id="1291518"/>
    <lineage>
        <taxon>Eukaryota</taxon>
        <taxon>Fungi</taxon>
        <taxon>Dikarya</taxon>
        <taxon>Ascomycota</taxon>
        <taxon>Pezizomycotina</taxon>
        <taxon>Sordariomycetes</taxon>
        <taxon>Hypocreomycetidae</taxon>
        <taxon>Hypocreales</taxon>
        <taxon>Clavicipitaceae</taxon>
        <taxon>Metarhizium</taxon>
    </lineage>
</organism>
<gene>
    <name evidence="2" type="ORF">H634G_01417</name>
</gene>
<proteinExistence type="predicted"/>
<evidence type="ECO:0000256" key="1">
    <source>
        <dbReference type="SAM" id="MobiDB-lite"/>
    </source>
</evidence>
<name>A0A0D9PAY5_METAN</name>
<feature type="region of interest" description="Disordered" evidence="1">
    <location>
        <begin position="499"/>
        <end position="523"/>
    </location>
</feature>
<dbReference type="AlphaFoldDB" id="A0A0D9PAY5"/>
<dbReference type="OrthoDB" id="20872at2759"/>
<feature type="compositionally biased region" description="Low complexity" evidence="1">
    <location>
        <begin position="513"/>
        <end position="523"/>
    </location>
</feature>
<accession>A0A0D9PAY5</accession>
<reference evidence="3" key="1">
    <citation type="journal article" date="2014" name="BMC Genomics">
        <title>The genome sequence of the biocontrol fungus Metarhizium anisopliae and comparative genomics of Metarhizium species.</title>
        <authorList>
            <person name="Pattemore J.A."/>
            <person name="Hane J.K."/>
            <person name="Williams A.H."/>
            <person name="Wilson B.A."/>
            <person name="Stodart B.J."/>
            <person name="Ash G.J."/>
        </authorList>
    </citation>
    <scope>NUCLEOTIDE SEQUENCE [LARGE SCALE GENOMIC DNA]</scope>
    <source>
        <strain evidence="3">BRIP 53293</strain>
    </source>
</reference>
<dbReference type="Proteomes" id="UP000054544">
    <property type="component" value="Unassembled WGS sequence"/>
</dbReference>
<dbReference type="EMBL" id="KE384721">
    <property type="protein sequence ID" value="KJK83288.1"/>
    <property type="molecule type" value="Genomic_DNA"/>
</dbReference>
<protein>
    <submittedName>
        <fullName evidence="2">Uncharacterized protein</fullName>
    </submittedName>
</protein>
<evidence type="ECO:0000313" key="2">
    <source>
        <dbReference type="EMBL" id="KJK83288.1"/>
    </source>
</evidence>
<evidence type="ECO:0000313" key="3">
    <source>
        <dbReference type="Proteomes" id="UP000054544"/>
    </source>
</evidence>
<keyword evidence="3" id="KW-1185">Reference proteome</keyword>